<dbReference type="RefSeq" id="WP_229386044.1">
    <property type="nucleotide sequence ID" value="NZ_JAGTTN010000009.1"/>
</dbReference>
<dbReference type="EMBL" id="JAGTTN010000009">
    <property type="protein sequence ID" value="MCC2034042.1"/>
    <property type="molecule type" value="Genomic_DNA"/>
</dbReference>
<proteinExistence type="predicted"/>
<protein>
    <submittedName>
        <fullName evidence="1">PqqD family peptide modification chaperone</fullName>
    </submittedName>
</protein>
<dbReference type="InterPro" id="IPR008792">
    <property type="entry name" value="PQQD"/>
</dbReference>
<sequence length="124" mass="13625">MPRTLTACAVLVRDRRSRSADAALGIEGMIVVVPGWSIRDDVAWTDDSERVVALSLARWRDCRPVAIEGTGAVVWRAIAGRPGIELEVLAREMAAAHDHDIGEVRSDLSNLLQTLRREVLVQAE</sequence>
<evidence type="ECO:0000313" key="2">
    <source>
        <dbReference type="Proteomes" id="UP001139354"/>
    </source>
</evidence>
<organism evidence="1 2">
    <name type="scientific">Microbacterium allomyrinae</name>
    <dbReference type="NCBI Taxonomy" id="2830666"/>
    <lineage>
        <taxon>Bacteria</taxon>
        <taxon>Bacillati</taxon>
        <taxon>Actinomycetota</taxon>
        <taxon>Actinomycetes</taxon>
        <taxon>Micrococcales</taxon>
        <taxon>Microbacteriaceae</taxon>
        <taxon>Microbacterium</taxon>
    </lineage>
</organism>
<gene>
    <name evidence="1" type="ORF">KEC57_17780</name>
</gene>
<accession>A0A9X1LXV5</accession>
<dbReference type="Pfam" id="PF05402">
    <property type="entry name" value="PqqD"/>
    <property type="match status" value="1"/>
</dbReference>
<keyword evidence="2" id="KW-1185">Reference proteome</keyword>
<comment type="caution">
    <text evidence="1">The sequence shown here is derived from an EMBL/GenBank/DDBJ whole genome shotgun (WGS) entry which is preliminary data.</text>
</comment>
<dbReference type="Proteomes" id="UP001139354">
    <property type="component" value="Unassembled WGS sequence"/>
</dbReference>
<dbReference type="AlphaFoldDB" id="A0A9X1LXV5"/>
<name>A0A9X1LXV5_9MICO</name>
<evidence type="ECO:0000313" key="1">
    <source>
        <dbReference type="EMBL" id="MCC2034042.1"/>
    </source>
</evidence>
<reference evidence="1" key="1">
    <citation type="submission" date="2021-04" db="EMBL/GenBank/DDBJ databases">
        <title>Microbacterium tenobrionis sp. nov. and Microbacterium allomyrinae sp. nov., isolated from larvae of Tenobrio molitor and Allomyrina dichotoma, respectively.</title>
        <authorList>
            <person name="Lee S.D."/>
        </authorList>
    </citation>
    <scope>NUCLEOTIDE SEQUENCE</scope>
    <source>
        <strain evidence="1">BWT-G7</strain>
    </source>
</reference>